<evidence type="ECO:0000313" key="3">
    <source>
        <dbReference type="EMBL" id="KAK7745665.1"/>
    </source>
</evidence>
<feature type="compositionally biased region" description="Polar residues" evidence="1">
    <location>
        <begin position="162"/>
        <end position="172"/>
    </location>
</feature>
<dbReference type="Proteomes" id="UP001320420">
    <property type="component" value="Unassembled WGS sequence"/>
</dbReference>
<dbReference type="PANTHER" id="PTHR28094:SF2">
    <property type="entry name" value="BACTERIOPHAGE T5 ORF172 DNA-BINDING DOMAIN-CONTAINING PROTEIN"/>
    <property type="match status" value="1"/>
</dbReference>
<feature type="domain" description="Bacteriophage T5 Orf172 DNA-binding" evidence="2">
    <location>
        <begin position="376"/>
        <end position="500"/>
    </location>
</feature>
<evidence type="ECO:0000313" key="4">
    <source>
        <dbReference type="Proteomes" id="UP001320420"/>
    </source>
</evidence>
<dbReference type="AlphaFoldDB" id="A0AAN9UCM5"/>
<feature type="compositionally biased region" description="Low complexity" evidence="1">
    <location>
        <begin position="197"/>
        <end position="214"/>
    </location>
</feature>
<gene>
    <name evidence="3" type="ORF">SLS62_009706</name>
</gene>
<feature type="region of interest" description="Disordered" evidence="1">
    <location>
        <begin position="121"/>
        <end position="172"/>
    </location>
</feature>
<feature type="region of interest" description="Disordered" evidence="1">
    <location>
        <begin position="195"/>
        <end position="261"/>
    </location>
</feature>
<feature type="compositionally biased region" description="Basic and acidic residues" evidence="1">
    <location>
        <begin position="53"/>
        <end position="62"/>
    </location>
</feature>
<feature type="compositionally biased region" description="Low complexity" evidence="1">
    <location>
        <begin position="417"/>
        <end position="437"/>
    </location>
</feature>
<feature type="compositionally biased region" description="Low complexity" evidence="1">
    <location>
        <begin position="79"/>
        <end position="94"/>
    </location>
</feature>
<dbReference type="EMBL" id="JAKJXP020000106">
    <property type="protein sequence ID" value="KAK7745665.1"/>
    <property type="molecule type" value="Genomic_DNA"/>
</dbReference>
<feature type="region of interest" description="Disordered" evidence="1">
    <location>
        <begin position="1"/>
        <end position="103"/>
    </location>
</feature>
<name>A0AAN9UCM5_9PEZI</name>
<protein>
    <recommendedName>
        <fullName evidence="2">Bacteriophage T5 Orf172 DNA-binding domain-containing protein</fullName>
    </recommendedName>
</protein>
<dbReference type="InterPro" id="IPR018306">
    <property type="entry name" value="Phage_T5_Orf172_DNA-bd"/>
</dbReference>
<organism evidence="3 4">
    <name type="scientific">Diatrype stigma</name>
    <dbReference type="NCBI Taxonomy" id="117547"/>
    <lineage>
        <taxon>Eukaryota</taxon>
        <taxon>Fungi</taxon>
        <taxon>Dikarya</taxon>
        <taxon>Ascomycota</taxon>
        <taxon>Pezizomycotina</taxon>
        <taxon>Sordariomycetes</taxon>
        <taxon>Xylariomycetidae</taxon>
        <taxon>Xylariales</taxon>
        <taxon>Diatrypaceae</taxon>
        <taxon>Diatrype</taxon>
    </lineage>
</organism>
<feature type="region of interest" description="Disordered" evidence="1">
    <location>
        <begin position="417"/>
        <end position="447"/>
    </location>
</feature>
<evidence type="ECO:0000256" key="1">
    <source>
        <dbReference type="SAM" id="MobiDB-lite"/>
    </source>
</evidence>
<feature type="compositionally biased region" description="Basic and acidic residues" evidence="1">
    <location>
        <begin position="366"/>
        <end position="376"/>
    </location>
</feature>
<feature type="compositionally biased region" description="Basic residues" evidence="1">
    <location>
        <begin position="123"/>
        <end position="132"/>
    </location>
</feature>
<feature type="compositionally biased region" description="Polar residues" evidence="1">
    <location>
        <begin position="247"/>
        <end position="261"/>
    </location>
</feature>
<accession>A0AAN9UCM5</accession>
<reference evidence="3 4" key="1">
    <citation type="submission" date="2024-02" db="EMBL/GenBank/DDBJ databases">
        <title>De novo assembly and annotation of 12 fungi associated with fruit tree decline syndrome in Ontario, Canada.</title>
        <authorList>
            <person name="Sulman M."/>
            <person name="Ellouze W."/>
            <person name="Ilyukhin E."/>
        </authorList>
    </citation>
    <scope>NUCLEOTIDE SEQUENCE [LARGE SCALE GENOMIC DNA]</scope>
    <source>
        <strain evidence="3 4">M11/M66-122</strain>
    </source>
</reference>
<sequence length="508" mass="55120">MPFIPNTPESLLARSDSKNPDGTCRGVTGGGRPCRRPLAASPGSTPQATPKKTRVDRLRVDDPSNPDLYCWQHKDQAESSARSSPGPGRPSTSGGNNGRHNLETRESIDTLVDRLGIVEAQQKKHQHGKSHHNSSNNNNNNGGRKPSSGHARPDEKTDIPHQQHSSSDSLKPKKTTITSLLCCCFKFPVMEEEWEGQQEQQQHQQPQQSQHQQQGLPTRPKPRPVQSAPAATPGTAKLPASSGGPKKNSNSTGGQSNLLSLIPSTTAPQTASQLLAELAKPPSAQDEAGYIYIFWLTPETAGAKPPTDAARSLLTGSTPPVTSSHLRPTDGARQRRPSDVLASYTAQNSKGTTKQQQQKQAAGKADNNKNSKKTSDKNTLLLKIGRATNVQRRLNEWTRQCGYDIDLIRYYPYVPSNPSASAPPSRSSSRPPTASSSEGPRKTPHSHKVERLVHIELQGLGLRALDGGACAACGRTHKEWFEVEASRGGIGVVDEVIKRWCDWDEGRL</sequence>
<feature type="region of interest" description="Disordered" evidence="1">
    <location>
        <begin position="301"/>
        <end position="380"/>
    </location>
</feature>
<proteinExistence type="predicted"/>
<dbReference type="InterPro" id="IPR053006">
    <property type="entry name" value="Meiosis_regulatory"/>
</dbReference>
<feature type="compositionally biased region" description="Basic and acidic residues" evidence="1">
    <location>
        <begin position="327"/>
        <end position="338"/>
    </location>
</feature>
<dbReference type="Pfam" id="PF10544">
    <property type="entry name" value="T5orf172"/>
    <property type="match status" value="1"/>
</dbReference>
<keyword evidence="4" id="KW-1185">Reference proteome</keyword>
<dbReference type="SMART" id="SM00974">
    <property type="entry name" value="T5orf172"/>
    <property type="match status" value="1"/>
</dbReference>
<feature type="compositionally biased region" description="Low complexity" evidence="1">
    <location>
        <begin position="133"/>
        <end position="143"/>
    </location>
</feature>
<dbReference type="PANTHER" id="PTHR28094">
    <property type="entry name" value="MEIOTICALLY UP-REGULATED GENE 113 PROTEIN"/>
    <property type="match status" value="1"/>
</dbReference>
<comment type="caution">
    <text evidence="3">The sequence shown here is derived from an EMBL/GenBank/DDBJ whole genome shotgun (WGS) entry which is preliminary data.</text>
</comment>
<feature type="compositionally biased region" description="Basic and acidic residues" evidence="1">
    <location>
        <begin position="151"/>
        <end position="161"/>
    </location>
</feature>
<feature type="compositionally biased region" description="Low complexity" evidence="1">
    <location>
        <begin position="350"/>
        <end position="365"/>
    </location>
</feature>
<evidence type="ECO:0000259" key="2">
    <source>
        <dbReference type="SMART" id="SM00974"/>
    </source>
</evidence>
<feature type="compositionally biased region" description="Polar residues" evidence="1">
    <location>
        <begin position="314"/>
        <end position="326"/>
    </location>
</feature>